<evidence type="ECO:0000313" key="2">
    <source>
        <dbReference type="Proteomes" id="UP000674938"/>
    </source>
</evidence>
<gene>
    <name evidence="1" type="ORF">I6N95_17520</name>
</gene>
<comment type="caution">
    <text evidence="1">The sequence shown here is derived from an EMBL/GenBank/DDBJ whole genome shotgun (WGS) entry which is preliminary data.</text>
</comment>
<organism evidence="1 2">
    <name type="scientific">Vagococcus allomyrinae</name>
    <dbReference type="NCBI Taxonomy" id="2794353"/>
    <lineage>
        <taxon>Bacteria</taxon>
        <taxon>Bacillati</taxon>
        <taxon>Bacillota</taxon>
        <taxon>Bacilli</taxon>
        <taxon>Lactobacillales</taxon>
        <taxon>Enterococcaceae</taxon>
        <taxon>Vagococcus</taxon>
    </lineage>
</organism>
<keyword evidence="2" id="KW-1185">Reference proteome</keyword>
<proteinExistence type="predicted"/>
<accession>A0A940PD99</accession>
<dbReference type="RefSeq" id="WP_209530384.1">
    <property type="nucleotide sequence ID" value="NZ_JAEEGA010000012.1"/>
</dbReference>
<name>A0A940PD99_9ENTE</name>
<reference evidence="1" key="1">
    <citation type="submission" date="2020-12" db="EMBL/GenBank/DDBJ databases">
        <title>Vagococcus allomyrinae sp. nov. and Enterococcus lavae sp. nov., isolated from the larvae of Allomyrina dichotoma.</title>
        <authorList>
            <person name="Lee S.D."/>
        </authorList>
    </citation>
    <scope>NUCLEOTIDE SEQUENCE</scope>
    <source>
        <strain evidence="1">BWB3-3</strain>
    </source>
</reference>
<protein>
    <submittedName>
        <fullName evidence="1">Uncharacterized protein</fullName>
    </submittedName>
</protein>
<dbReference type="Proteomes" id="UP000674938">
    <property type="component" value="Unassembled WGS sequence"/>
</dbReference>
<evidence type="ECO:0000313" key="1">
    <source>
        <dbReference type="EMBL" id="MBP1042819.1"/>
    </source>
</evidence>
<sequence length="112" mass="12903">MLKVEDICFTEEMILNKGSFLLVELSPMFEEGQTTEEFRIGTKAVVALTKHRLEKITVLIDDVIACSPFSDTELMEVRFNGFEGRYQREAEGEYVFNARARQLQIISKPFAF</sequence>
<dbReference type="EMBL" id="JAEEGA010000012">
    <property type="protein sequence ID" value="MBP1042819.1"/>
    <property type="molecule type" value="Genomic_DNA"/>
</dbReference>
<dbReference type="AlphaFoldDB" id="A0A940PD99"/>